<evidence type="ECO:0000313" key="2">
    <source>
        <dbReference type="Proteomes" id="UP000053630"/>
    </source>
</evidence>
<dbReference type="EMBL" id="JH717990">
    <property type="protein sequence ID" value="EJC97598.1"/>
    <property type="molecule type" value="Genomic_DNA"/>
</dbReference>
<evidence type="ECO:0000313" key="1">
    <source>
        <dbReference type="EMBL" id="EJC97598.1"/>
    </source>
</evidence>
<organism evidence="1 2">
    <name type="scientific">Fomitiporia mediterranea (strain MF3/22)</name>
    <name type="common">Grapevine white-rot fungus</name>
    <dbReference type="NCBI Taxonomy" id="694068"/>
    <lineage>
        <taxon>Eukaryota</taxon>
        <taxon>Fungi</taxon>
        <taxon>Dikarya</taxon>
        <taxon>Basidiomycota</taxon>
        <taxon>Agaricomycotina</taxon>
        <taxon>Agaricomycetes</taxon>
        <taxon>Hymenochaetales</taxon>
        <taxon>Hymenochaetaceae</taxon>
        <taxon>Fomitiporia</taxon>
    </lineage>
</organism>
<gene>
    <name evidence="1" type="ORF">FOMMEDRAFT_98550</name>
</gene>
<feature type="non-terminal residue" evidence="1">
    <location>
        <position position="1"/>
    </location>
</feature>
<proteinExistence type="predicted"/>
<dbReference type="KEGG" id="fme:FOMMEDRAFT_98550"/>
<keyword evidence="2" id="KW-1185">Reference proteome</keyword>
<sequence>IEHVLEELRRQNEQHIRLINDLTDAWRADNDRSARATAQEMVTFNLTGYLDKFSKVLAGEIRTLLGEVGHLHEQKRIIQFEIGSLLHMHSQYGPGGQFESEW</sequence>
<name>R7SFV6_FOMME</name>
<dbReference type="OrthoDB" id="2507336at2759"/>
<dbReference type="GeneID" id="18681011"/>
<reference evidence="2" key="1">
    <citation type="journal article" date="2012" name="Science">
        <title>The Paleozoic origin of enzymatic lignin decomposition reconstructed from 31 fungal genomes.</title>
        <authorList>
            <person name="Floudas D."/>
            <person name="Binder M."/>
            <person name="Riley R."/>
            <person name="Barry K."/>
            <person name="Blanchette R.A."/>
            <person name="Henrissat B."/>
            <person name="Martinez A.T."/>
            <person name="Otillar R."/>
            <person name="Spatafora J.W."/>
            <person name="Yadav J.S."/>
            <person name="Aerts A."/>
            <person name="Benoit I."/>
            <person name="Boyd A."/>
            <person name="Carlson A."/>
            <person name="Copeland A."/>
            <person name="Coutinho P.M."/>
            <person name="de Vries R.P."/>
            <person name="Ferreira P."/>
            <person name="Findley K."/>
            <person name="Foster B."/>
            <person name="Gaskell J."/>
            <person name="Glotzer D."/>
            <person name="Gorecki P."/>
            <person name="Heitman J."/>
            <person name="Hesse C."/>
            <person name="Hori C."/>
            <person name="Igarashi K."/>
            <person name="Jurgens J.A."/>
            <person name="Kallen N."/>
            <person name="Kersten P."/>
            <person name="Kohler A."/>
            <person name="Kuees U."/>
            <person name="Kumar T.K.A."/>
            <person name="Kuo A."/>
            <person name="LaButti K."/>
            <person name="Larrondo L.F."/>
            <person name="Lindquist E."/>
            <person name="Ling A."/>
            <person name="Lombard V."/>
            <person name="Lucas S."/>
            <person name="Lundell T."/>
            <person name="Martin R."/>
            <person name="McLaughlin D.J."/>
            <person name="Morgenstern I."/>
            <person name="Morin E."/>
            <person name="Murat C."/>
            <person name="Nagy L.G."/>
            <person name="Nolan M."/>
            <person name="Ohm R.A."/>
            <person name="Patyshakuliyeva A."/>
            <person name="Rokas A."/>
            <person name="Ruiz-Duenas F.J."/>
            <person name="Sabat G."/>
            <person name="Salamov A."/>
            <person name="Samejima M."/>
            <person name="Schmutz J."/>
            <person name="Slot J.C."/>
            <person name="St John F."/>
            <person name="Stenlid J."/>
            <person name="Sun H."/>
            <person name="Sun S."/>
            <person name="Syed K."/>
            <person name="Tsang A."/>
            <person name="Wiebenga A."/>
            <person name="Young D."/>
            <person name="Pisabarro A."/>
            <person name="Eastwood D.C."/>
            <person name="Martin F."/>
            <person name="Cullen D."/>
            <person name="Grigoriev I.V."/>
            <person name="Hibbett D.S."/>
        </authorList>
    </citation>
    <scope>NUCLEOTIDE SEQUENCE [LARGE SCALE GENOMIC DNA]</scope>
    <source>
        <strain evidence="2">MF3/22</strain>
    </source>
</reference>
<dbReference type="RefSeq" id="XP_007272136.1">
    <property type="nucleotide sequence ID" value="XM_007272074.1"/>
</dbReference>
<protein>
    <submittedName>
        <fullName evidence="1">Uncharacterized protein</fullName>
    </submittedName>
</protein>
<accession>R7SFV6</accession>
<dbReference type="Proteomes" id="UP000053630">
    <property type="component" value="Unassembled WGS sequence"/>
</dbReference>
<dbReference type="AlphaFoldDB" id="R7SFV6"/>